<gene>
    <name evidence="3" type="ORF">VIBNISOn1_1260030</name>
</gene>
<protein>
    <submittedName>
        <fullName evidence="3">Alpha/beta-Hydrolase</fullName>
    </submittedName>
</protein>
<feature type="domain" description="AB hydrolase-1" evidence="2">
    <location>
        <begin position="28"/>
        <end position="255"/>
    </location>
</feature>
<dbReference type="Gene3D" id="3.40.50.1820">
    <property type="entry name" value="alpha/beta hydrolase"/>
    <property type="match status" value="1"/>
</dbReference>
<dbReference type="Proteomes" id="UP000018211">
    <property type="component" value="Unassembled WGS sequence"/>
</dbReference>
<accession>A0AAV2VJS7</accession>
<dbReference type="RefSeq" id="WP_022610513.1">
    <property type="nucleotide sequence ID" value="NZ_LK391965.1"/>
</dbReference>
<keyword evidence="1" id="KW-0732">Signal</keyword>
<reference evidence="3 4" key="1">
    <citation type="journal article" date="2013" name="ISME J.">
        <title>Comparative genomics of pathogenic lineages of Vibrio nigripulchritudo identifies virulence-associated traits.</title>
        <authorList>
            <person name="Goudenege D."/>
            <person name="Labreuche Y."/>
            <person name="Krin E."/>
            <person name="Ansquer D."/>
            <person name="Mangenot S."/>
            <person name="Calteau A."/>
            <person name="Medigue C."/>
            <person name="Mazel D."/>
            <person name="Polz M.F."/>
            <person name="Le Roux F."/>
        </authorList>
    </citation>
    <scope>NUCLEOTIDE SEQUENCE [LARGE SCALE GENOMIC DNA]</scope>
    <source>
        <strain evidence="3 4">SOn1</strain>
    </source>
</reference>
<dbReference type="InterPro" id="IPR000073">
    <property type="entry name" value="AB_hydrolase_1"/>
</dbReference>
<dbReference type="PANTHER" id="PTHR37017">
    <property type="entry name" value="AB HYDROLASE-1 DOMAIN-CONTAINING PROTEIN-RELATED"/>
    <property type="match status" value="1"/>
</dbReference>
<evidence type="ECO:0000259" key="2">
    <source>
        <dbReference type="Pfam" id="PF12697"/>
    </source>
</evidence>
<evidence type="ECO:0000313" key="3">
    <source>
        <dbReference type="EMBL" id="CCO44796.1"/>
    </source>
</evidence>
<organism evidence="3 4">
    <name type="scientific">Vibrio nigripulchritudo SOn1</name>
    <dbReference type="NCBI Taxonomy" id="1238450"/>
    <lineage>
        <taxon>Bacteria</taxon>
        <taxon>Pseudomonadati</taxon>
        <taxon>Pseudomonadota</taxon>
        <taxon>Gammaproteobacteria</taxon>
        <taxon>Vibrionales</taxon>
        <taxon>Vibrionaceae</taxon>
        <taxon>Vibrio</taxon>
    </lineage>
</organism>
<proteinExistence type="predicted"/>
<dbReference type="InterPro" id="IPR052897">
    <property type="entry name" value="Sec-Metab_Biosynth_Hydrolase"/>
</dbReference>
<dbReference type="InterPro" id="IPR029058">
    <property type="entry name" value="AB_hydrolase_fold"/>
</dbReference>
<feature type="chain" id="PRO_5043461189" evidence="1">
    <location>
        <begin position="25"/>
        <end position="268"/>
    </location>
</feature>
<dbReference type="EMBL" id="CAOF01000031">
    <property type="protein sequence ID" value="CCO44796.1"/>
    <property type="molecule type" value="Genomic_DNA"/>
</dbReference>
<evidence type="ECO:0000256" key="1">
    <source>
        <dbReference type="SAM" id="SignalP"/>
    </source>
</evidence>
<feature type="signal peptide" evidence="1">
    <location>
        <begin position="1"/>
        <end position="24"/>
    </location>
</feature>
<evidence type="ECO:0000313" key="4">
    <source>
        <dbReference type="Proteomes" id="UP000018211"/>
    </source>
</evidence>
<dbReference type="AlphaFoldDB" id="A0AAV2VJS7"/>
<comment type="caution">
    <text evidence="3">The sequence shown here is derived from an EMBL/GenBank/DDBJ whole genome shotgun (WGS) entry which is preliminary data.</text>
</comment>
<dbReference type="Pfam" id="PF12697">
    <property type="entry name" value="Abhydrolase_6"/>
    <property type="match status" value="1"/>
</dbReference>
<dbReference type="SUPFAM" id="SSF53474">
    <property type="entry name" value="alpha/beta-Hydrolases"/>
    <property type="match status" value="1"/>
</dbReference>
<sequence length="268" mass="29230">MNQSVKLCTGLLLSALVFSSKSIATENLVFVHGAHFDARSWKPVSSYLSSDVNVLAVNLPGRNISEDASKIGLSNSAKSLCENIRSLEGNIHFAAHSQGGAVVHSAIGICPSQSIKSISYITSVAPLVGESAFASLNADDEKHYFKGVSYNENNHRMEIRDWTHFNATFAQDASSSQTKQLRKLAIDEPAHIGEEAVKYDKAELDRISKHYVFANQDKIISLESQLKIANSLNIHSVYSLQTGHLPMLTDAKELAMILDGIVEKEASD</sequence>
<name>A0AAV2VJS7_9VIBR</name>
<dbReference type="PANTHER" id="PTHR37017:SF11">
    <property type="entry name" value="ESTERASE_LIPASE_THIOESTERASE DOMAIN-CONTAINING PROTEIN"/>
    <property type="match status" value="1"/>
</dbReference>